<evidence type="ECO:0000259" key="7">
    <source>
        <dbReference type="Pfam" id="PF00246"/>
    </source>
</evidence>
<dbReference type="PANTHER" id="PTHR11705">
    <property type="entry name" value="PROTEASE FAMILY M14 CARBOXYPEPTIDASE A,B"/>
    <property type="match status" value="1"/>
</dbReference>
<organism evidence="8 9">
    <name type="scientific">Hydrocarboniclastica marina</name>
    <dbReference type="NCBI Taxonomy" id="2259620"/>
    <lineage>
        <taxon>Bacteria</taxon>
        <taxon>Pseudomonadati</taxon>
        <taxon>Pseudomonadota</taxon>
        <taxon>Gammaproteobacteria</taxon>
        <taxon>Alteromonadales</taxon>
        <taxon>Alteromonadaceae</taxon>
        <taxon>Hydrocarboniclastica</taxon>
    </lineage>
</organism>
<evidence type="ECO:0000256" key="6">
    <source>
        <dbReference type="ARBA" id="ARBA00023049"/>
    </source>
</evidence>
<accession>A0A4P7XGA9</accession>
<dbReference type="OrthoDB" id="9779324at2"/>
<evidence type="ECO:0000313" key="9">
    <source>
        <dbReference type="Proteomes" id="UP000298049"/>
    </source>
</evidence>
<evidence type="ECO:0000256" key="3">
    <source>
        <dbReference type="ARBA" id="ARBA00022670"/>
    </source>
</evidence>
<evidence type="ECO:0000256" key="4">
    <source>
        <dbReference type="ARBA" id="ARBA00022801"/>
    </source>
</evidence>
<dbReference type="EMBL" id="CP031093">
    <property type="protein sequence ID" value="QCF26029.1"/>
    <property type="molecule type" value="Genomic_DNA"/>
</dbReference>
<dbReference type="AlphaFoldDB" id="A0A4P7XGA9"/>
<dbReference type="PANTHER" id="PTHR11705:SF143">
    <property type="entry name" value="SLL0236 PROTEIN"/>
    <property type="match status" value="1"/>
</dbReference>
<keyword evidence="5" id="KW-0862">Zinc</keyword>
<keyword evidence="6" id="KW-0482">Metalloprotease</keyword>
<name>A0A4P7XGA9_9ALTE</name>
<gene>
    <name evidence="8" type="ORF">soil367_08885</name>
</gene>
<dbReference type="RefSeq" id="WP_136548751.1">
    <property type="nucleotide sequence ID" value="NZ_CP031093.1"/>
</dbReference>
<evidence type="ECO:0000256" key="1">
    <source>
        <dbReference type="ARBA" id="ARBA00001947"/>
    </source>
</evidence>
<comment type="similarity">
    <text evidence="2">Belongs to the peptidase M14 family.</text>
</comment>
<dbReference type="GO" id="GO:0004181">
    <property type="term" value="F:metallocarboxypeptidase activity"/>
    <property type="evidence" value="ECO:0007669"/>
    <property type="project" value="InterPro"/>
</dbReference>
<dbReference type="SUPFAM" id="SSF53187">
    <property type="entry name" value="Zn-dependent exopeptidases"/>
    <property type="match status" value="1"/>
</dbReference>
<feature type="domain" description="Peptidase M14" evidence="7">
    <location>
        <begin position="42"/>
        <end position="291"/>
    </location>
</feature>
<reference evidence="8 9" key="1">
    <citation type="submission" date="2018-07" db="EMBL/GenBank/DDBJ databases">
        <title>Marsedoiliclastica nanhaica gen. nov. sp. nov., a novel marine hydrocarbonoclastic bacterium isolated from an in-situ enriched hydrocarbon-degrading consortium in deep-sea sediment.</title>
        <authorList>
            <person name="Dong C."/>
            <person name="Ma T."/>
            <person name="Liu R."/>
            <person name="Shao Z."/>
        </authorList>
    </citation>
    <scope>NUCLEOTIDE SEQUENCE [LARGE SCALE GENOMIC DNA]</scope>
    <source>
        <strain evidence="9">soil36-7</strain>
    </source>
</reference>
<dbReference type="GO" id="GO:0008270">
    <property type="term" value="F:zinc ion binding"/>
    <property type="evidence" value="ECO:0007669"/>
    <property type="project" value="InterPro"/>
</dbReference>
<dbReference type="GO" id="GO:0006508">
    <property type="term" value="P:proteolysis"/>
    <property type="evidence" value="ECO:0007669"/>
    <property type="project" value="UniProtKB-KW"/>
</dbReference>
<evidence type="ECO:0000256" key="5">
    <source>
        <dbReference type="ARBA" id="ARBA00022833"/>
    </source>
</evidence>
<sequence>MTELRDLTHITCVPEQRSRRDKALQQQVRSFLPELDQLERLLAEAPPQFSANVIGHSCVAEHRLPLYQVKVGNAAPESPVLLLVGGVHGLERIGSRVVMEWLRTLSKRLQWDQHLSALLDRVQLVAIPLLNPGGMLLNQRGNPAGVDLMRNAPIAAQDPSTFMLGGQRLSPYLPWYMGKPGQPMEPENIALQAVIDELLTNRPFSLSLDCHSGFGWQDQLWFPYAYRRRPMRKLDSVFALKLLWEQAYPHHNYVIEPQSRHYLTHGDLWDYFYKRHNRRGAGNYIPLTLEMGSWRWIRKRPRQLLKLEGLFNPLVPHRLQRVLRSHLTLFNFLLEATAQHENWLPHGSHAQTLRQAAIRHWYPYETEF</sequence>
<dbReference type="Proteomes" id="UP000298049">
    <property type="component" value="Chromosome"/>
</dbReference>
<protein>
    <submittedName>
        <fullName evidence="8">DUF2817 domain-containing protein</fullName>
    </submittedName>
</protein>
<dbReference type="GO" id="GO:0005615">
    <property type="term" value="C:extracellular space"/>
    <property type="evidence" value="ECO:0007669"/>
    <property type="project" value="TreeGrafter"/>
</dbReference>
<keyword evidence="3" id="KW-0645">Protease</keyword>
<keyword evidence="4" id="KW-0378">Hydrolase</keyword>
<keyword evidence="9" id="KW-1185">Reference proteome</keyword>
<dbReference type="InterPro" id="IPR000834">
    <property type="entry name" value="Peptidase_M14"/>
</dbReference>
<comment type="cofactor">
    <cofactor evidence="1">
        <name>Zn(2+)</name>
        <dbReference type="ChEBI" id="CHEBI:29105"/>
    </cofactor>
</comment>
<dbReference type="Pfam" id="PF00246">
    <property type="entry name" value="Peptidase_M14"/>
    <property type="match status" value="1"/>
</dbReference>
<evidence type="ECO:0000313" key="8">
    <source>
        <dbReference type="EMBL" id="QCF26029.1"/>
    </source>
</evidence>
<dbReference type="KEGG" id="hmi:soil367_08885"/>
<dbReference type="Gene3D" id="3.40.630.10">
    <property type="entry name" value="Zn peptidases"/>
    <property type="match status" value="1"/>
</dbReference>
<proteinExistence type="inferred from homology"/>
<evidence type="ECO:0000256" key="2">
    <source>
        <dbReference type="ARBA" id="ARBA00005988"/>
    </source>
</evidence>